<name>A0AAN9EST9_CLITE</name>
<dbReference type="AlphaFoldDB" id="A0AAN9EST9"/>
<proteinExistence type="predicted"/>
<reference evidence="1 2" key="1">
    <citation type="submission" date="2024-01" db="EMBL/GenBank/DDBJ databases">
        <title>The genomes of 5 underutilized Papilionoideae crops provide insights into root nodulation and disease resistance.</title>
        <authorList>
            <person name="Yuan L."/>
        </authorList>
    </citation>
    <scope>NUCLEOTIDE SEQUENCE [LARGE SCALE GENOMIC DNA]</scope>
    <source>
        <strain evidence="1">LY-2023</strain>
        <tissue evidence="1">Leaf</tissue>
    </source>
</reference>
<sequence>MVIVDSIAWRWGQFLLRTHFSLSPTGFSASLCPLQHHCPWPFDSDHTALPLSGGETPVSDTPVVVGRPMRHALCMRMLSAPALPEKERIMGRYQTQNLET</sequence>
<comment type="caution">
    <text evidence="1">The sequence shown here is derived from an EMBL/GenBank/DDBJ whole genome shotgun (WGS) entry which is preliminary data.</text>
</comment>
<organism evidence="1 2">
    <name type="scientific">Clitoria ternatea</name>
    <name type="common">Butterfly pea</name>
    <dbReference type="NCBI Taxonomy" id="43366"/>
    <lineage>
        <taxon>Eukaryota</taxon>
        <taxon>Viridiplantae</taxon>
        <taxon>Streptophyta</taxon>
        <taxon>Embryophyta</taxon>
        <taxon>Tracheophyta</taxon>
        <taxon>Spermatophyta</taxon>
        <taxon>Magnoliopsida</taxon>
        <taxon>eudicotyledons</taxon>
        <taxon>Gunneridae</taxon>
        <taxon>Pentapetalae</taxon>
        <taxon>rosids</taxon>
        <taxon>fabids</taxon>
        <taxon>Fabales</taxon>
        <taxon>Fabaceae</taxon>
        <taxon>Papilionoideae</taxon>
        <taxon>50 kb inversion clade</taxon>
        <taxon>NPAAA clade</taxon>
        <taxon>indigoferoid/millettioid clade</taxon>
        <taxon>Phaseoleae</taxon>
        <taxon>Clitoria</taxon>
    </lineage>
</organism>
<gene>
    <name evidence="1" type="ORF">RJT34_30653</name>
</gene>
<protein>
    <submittedName>
        <fullName evidence="1">Uncharacterized protein</fullName>
    </submittedName>
</protein>
<accession>A0AAN9EST9</accession>
<evidence type="ECO:0000313" key="2">
    <source>
        <dbReference type="Proteomes" id="UP001359559"/>
    </source>
</evidence>
<dbReference type="EMBL" id="JAYKXN010000008">
    <property type="protein sequence ID" value="KAK7263069.1"/>
    <property type="molecule type" value="Genomic_DNA"/>
</dbReference>
<evidence type="ECO:0000313" key="1">
    <source>
        <dbReference type="EMBL" id="KAK7263069.1"/>
    </source>
</evidence>
<keyword evidence="2" id="KW-1185">Reference proteome</keyword>
<dbReference type="Proteomes" id="UP001359559">
    <property type="component" value="Unassembled WGS sequence"/>
</dbReference>